<keyword evidence="1" id="KW-0472">Membrane</keyword>
<organism evidence="2">
    <name type="scientific">Spironucleus salmonicida</name>
    <dbReference type="NCBI Taxonomy" id="348837"/>
    <lineage>
        <taxon>Eukaryota</taxon>
        <taxon>Metamonada</taxon>
        <taxon>Diplomonadida</taxon>
        <taxon>Hexamitidae</taxon>
        <taxon>Hexamitinae</taxon>
        <taxon>Spironucleus</taxon>
    </lineage>
</organism>
<keyword evidence="4" id="KW-1185">Reference proteome</keyword>
<dbReference type="Gene3D" id="2.10.220.10">
    <property type="entry name" value="Hormone Receptor, Insulin-like Growth Factor Receptor 1, Chain A, domain 2"/>
    <property type="match status" value="1"/>
</dbReference>
<dbReference type="OrthoDB" id="18487at2759"/>
<dbReference type="InterPro" id="IPR006212">
    <property type="entry name" value="Furin_repeat"/>
</dbReference>
<accession>V6LGV2</accession>
<dbReference type="EMBL" id="AUWU02000007">
    <property type="protein sequence ID" value="KAH0570839.1"/>
    <property type="molecule type" value="Genomic_DNA"/>
</dbReference>
<dbReference type="EMBL" id="KI546134">
    <property type="protein sequence ID" value="EST43742.1"/>
    <property type="molecule type" value="Genomic_DNA"/>
</dbReference>
<dbReference type="AlphaFoldDB" id="V6LGV2"/>
<dbReference type="SMART" id="SM00261">
    <property type="entry name" value="FU"/>
    <property type="match status" value="3"/>
</dbReference>
<reference evidence="2 3" key="1">
    <citation type="journal article" date="2014" name="PLoS Genet.">
        <title>The Genome of Spironucleus salmonicida Highlights a Fish Pathogen Adapted to Fluctuating Environments.</title>
        <authorList>
            <person name="Xu F."/>
            <person name="Jerlstrom-Hultqvist J."/>
            <person name="Einarsson E."/>
            <person name="Astvaldsson A."/>
            <person name="Svard S.G."/>
            <person name="Andersson J.O."/>
        </authorList>
    </citation>
    <scope>NUCLEOTIDE SEQUENCE</scope>
    <source>
        <strain evidence="3">ATCC 50377</strain>
    </source>
</reference>
<dbReference type="InterPro" id="IPR009030">
    <property type="entry name" value="Growth_fac_rcpt_cys_sf"/>
</dbReference>
<keyword evidence="1" id="KW-0812">Transmembrane</keyword>
<protein>
    <submittedName>
        <fullName evidence="2">Cysteine-rich membrane protein 1</fullName>
    </submittedName>
</protein>
<name>V6LGV2_9EUKA</name>
<evidence type="ECO:0000256" key="1">
    <source>
        <dbReference type="SAM" id="Phobius"/>
    </source>
</evidence>
<evidence type="ECO:0000313" key="4">
    <source>
        <dbReference type="Proteomes" id="UP000018208"/>
    </source>
</evidence>
<keyword evidence="1" id="KW-1133">Transmembrane helix</keyword>
<reference evidence="3" key="2">
    <citation type="submission" date="2020-12" db="EMBL/GenBank/DDBJ databases">
        <title>New Spironucleus salmonicida genome in near-complete chromosomes.</title>
        <authorList>
            <person name="Xu F."/>
            <person name="Kurt Z."/>
            <person name="Jimenez-Gonzalez A."/>
            <person name="Astvaldsson A."/>
            <person name="Andersson J.O."/>
            <person name="Svard S.G."/>
        </authorList>
    </citation>
    <scope>NUCLEOTIDE SEQUENCE</scope>
    <source>
        <strain evidence="3">ATCC 50377</strain>
    </source>
</reference>
<evidence type="ECO:0000313" key="2">
    <source>
        <dbReference type="EMBL" id="EST43742.1"/>
    </source>
</evidence>
<evidence type="ECO:0000313" key="3">
    <source>
        <dbReference type="EMBL" id="KAH0570839.1"/>
    </source>
</evidence>
<dbReference type="Proteomes" id="UP000018208">
    <property type="component" value="Unassembled WGS sequence"/>
</dbReference>
<dbReference type="VEuPathDB" id="GiardiaDB:SS50377_27131"/>
<proteinExistence type="predicted"/>
<dbReference type="SUPFAM" id="SSF57184">
    <property type="entry name" value="Growth factor receptor domain"/>
    <property type="match status" value="1"/>
</dbReference>
<feature type="transmembrane region" description="Helical" evidence="1">
    <location>
        <begin position="261"/>
        <end position="285"/>
    </location>
</feature>
<sequence length="290" mass="29942">MTEAGKCGALDNKCLVGTFCPATASDVVDCKPCDDSITKDQGCNCVVNTQSTGCLSCADGKCTNCLAGYYLTSEGKCTVCDRNCITCQTEAKKCTSCKAGLVLDTSTKICEKACAELRDCSDANKGYCDLSVKFCKPCGSNCSMCASVDICGACGTEDNNTVLTIEGKCTKQCDNLEAEQYCLEGVPTACNATATSECMCSNQQGCATCNEAKSGCGLCLTGFTMTTDKKCTLCVQGYQAFGGLCIKPGSAESGNKLGGGAIAGIIIGTLVVVAAIGGGLAYYFIRKSRK</sequence>
<gene>
    <name evidence="2" type="ORF">SS50377_16474</name>
    <name evidence="3" type="ORF">SS50377_27131</name>
</gene>